<dbReference type="GO" id="GO:0005549">
    <property type="term" value="F:odorant binding"/>
    <property type="evidence" value="ECO:0007669"/>
    <property type="project" value="InterPro"/>
</dbReference>
<dbReference type="EMBL" id="MF975412">
    <property type="protein sequence ID" value="AUF72988.1"/>
    <property type="molecule type" value="mRNA"/>
</dbReference>
<evidence type="ECO:0000313" key="3">
    <source>
        <dbReference type="EMBL" id="AUF72988.1"/>
    </source>
</evidence>
<proteinExistence type="evidence at transcript level"/>
<organism evidence="3">
    <name type="scientific">Anoplophora chinensis</name>
    <name type="common">Citrus longhorn beetle</name>
    <dbReference type="NCBI Taxonomy" id="217632"/>
    <lineage>
        <taxon>Eukaryota</taxon>
        <taxon>Metazoa</taxon>
        <taxon>Ecdysozoa</taxon>
        <taxon>Arthropoda</taxon>
        <taxon>Hexapoda</taxon>
        <taxon>Insecta</taxon>
        <taxon>Pterygota</taxon>
        <taxon>Neoptera</taxon>
        <taxon>Endopterygota</taxon>
        <taxon>Coleoptera</taxon>
        <taxon>Polyphaga</taxon>
        <taxon>Cucujiformia</taxon>
        <taxon>Chrysomeloidea</taxon>
        <taxon>Cerambycidae</taxon>
        <taxon>Lamiinae</taxon>
        <taxon>Lamiini</taxon>
        <taxon>Anoplophora</taxon>
    </lineage>
</organism>
<dbReference type="InterPro" id="IPR036728">
    <property type="entry name" value="PBP_GOBP_sf"/>
</dbReference>
<accession>A0A2H4ZB54</accession>
<dbReference type="SMART" id="SM00708">
    <property type="entry name" value="PhBP"/>
    <property type="match status" value="1"/>
</dbReference>
<dbReference type="Pfam" id="PF01395">
    <property type="entry name" value="PBP_GOBP"/>
    <property type="match status" value="1"/>
</dbReference>
<dbReference type="CDD" id="cd23992">
    <property type="entry name" value="PBP_GOBP"/>
    <property type="match status" value="1"/>
</dbReference>
<keyword evidence="2" id="KW-0732">Signal</keyword>
<evidence type="ECO:0000256" key="1">
    <source>
        <dbReference type="SAM" id="MobiDB-lite"/>
    </source>
</evidence>
<feature type="compositionally biased region" description="Basic residues" evidence="1">
    <location>
        <begin position="127"/>
        <end position="148"/>
    </location>
</feature>
<dbReference type="AlphaFoldDB" id="A0A2H4ZB54"/>
<sequence>MKIFASFLCVFITCGLVYGAPSIHDIHGECQSDPATRLHHDEFKAVRTGESFDRTKVGAHMLCVNKKIGTQNADGTVNRDAVKEVLAQDITDETKLEEITNKCVEEGPTPSETALKLSKCVAENTKSGRHGHGHEHHHGHHHEHHHDH</sequence>
<evidence type="ECO:0000256" key="2">
    <source>
        <dbReference type="SAM" id="SignalP"/>
    </source>
</evidence>
<feature type="chain" id="PRO_5014139820" evidence="2">
    <location>
        <begin position="20"/>
        <end position="148"/>
    </location>
</feature>
<feature type="region of interest" description="Disordered" evidence="1">
    <location>
        <begin position="124"/>
        <end position="148"/>
    </location>
</feature>
<dbReference type="InterPro" id="IPR006170">
    <property type="entry name" value="PBP/GOBP"/>
</dbReference>
<feature type="signal peptide" evidence="2">
    <location>
        <begin position="1"/>
        <end position="19"/>
    </location>
</feature>
<reference evidence="3" key="1">
    <citation type="journal article" date="2017" name="Sci. Rep.">
        <title>Antennal transcriptome analysis and expression profiles of olfactory genes in Anoplophora chinensis.</title>
        <authorList>
            <person name="Wang J."/>
            <person name="Hu P."/>
            <person name="Gao P."/>
            <person name="Tao J."/>
            <person name="Luo Y."/>
        </authorList>
    </citation>
    <scope>NUCLEOTIDE SEQUENCE</scope>
</reference>
<dbReference type="Gene3D" id="1.10.238.20">
    <property type="entry name" value="Pheromone/general odorant binding protein domain"/>
    <property type="match status" value="1"/>
</dbReference>
<protein>
    <submittedName>
        <fullName evidence="3">Odorant-binding protein</fullName>
    </submittedName>
</protein>
<dbReference type="SUPFAM" id="SSF47565">
    <property type="entry name" value="Insect pheromone/odorant-binding proteins"/>
    <property type="match status" value="1"/>
</dbReference>
<name>A0A2H4ZB54_ANOCN</name>